<evidence type="ECO:0000313" key="1">
    <source>
        <dbReference type="EMBL" id="KYO46184.1"/>
    </source>
</evidence>
<evidence type="ECO:0000313" key="2">
    <source>
        <dbReference type="Proteomes" id="UP000050525"/>
    </source>
</evidence>
<protein>
    <submittedName>
        <fullName evidence="1">Uncharacterized protein</fullName>
    </submittedName>
</protein>
<proteinExistence type="predicted"/>
<comment type="caution">
    <text evidence="1">The sequence shown here is derived from an EMBL/GenBank/DDBJ whole genome shotgun (WGS) entry which is preliminary data.</text>
</comment>
<gene>
    <name evidence="1" type="ORF">Y1Q_0021732</name>
</gene>
<dbReference type="Proteomes" id="UP000050525">
    <property type="component" value="Unassembled WGS sequence"/>
</dbReference>
<dbReference type="EMBL" id="AKHW03000533">
    <property type="protein sequence ID" value="KYO46184.1"/>
    <property type="molecule type" value="Genomic_DNA"/>
</dbReference>
<keyword evidence="2" id="KW-1185">Reference proteome</keyword>
<accession>A0A151PB44</accession>
<organism evidence="1 2">
    <name type="scientific">Alligator mississippiensis</name>
    <name type="common">American alligator</name>
    <dbReference type="NCBI Taxonomy" id="8496"/>
    <lineage>
        <taxon>Eukaryota</taxon>
        <taxon>Metazoa</taxon>
        <taxon>Chordata</taxon>
        <taxon>Craniata</taxon>
        <taxon>Vertebrata</taxon>
        <taxon>Euteleostomi</taxon>
        <taxon>Archelosauria</taxon>
        <taxon>Archosauria</taxon>
        <taxon>Crocodylia</taxon>
        <taxon>Alligatoridae</taxon>
        <taxon>Alligatorinae</taxon>
        <taxon>Alligator</taxon>
    </lineage>
</organism>
<reference evidence="1 2" key="1">
    <citation type="journal article" date="2012" name="Genome Biol.">
        <title>Sequencing three crocodilian genomes to illuminate the evolution of archosaurs and amniotes.</title>
        <authorList>
            <person name="St John J.A."/>
            <person name="Braun E.L."/>
            <person name="Isberg S.R."/>
            <person name="Miles L.G."/>
            <person name="Chong A.Y."/>
            <person name="Gongora J."/>
            <person name="Dalzell P."/>
            <person name="Moran C."/>
            <person name="Bed'hom B."/>
            <person name="Abzhanov A."/>
            <person name="Burgess S.C."/>
            <person name="Cooksey A.M."/>
            <person name="Castoe T.A."/>
            <person name="Crawford N.G."/>
            <person name="Densmore L.D."/>
            <person name="Drew J.C."/>
            <person name="Edwards S.V."/>
            <person name="Faircloth B.C."/>
            <person name="Fujita M.K."/>
            <person name="Greenwold M.J."/>
            <person name="Hoffmann F.G."/>
            <person name="Howard J.M."/>
            <person name="Iguchi T."/>
            <person name="Janes D.E."/>
            <person name="Khan S.Y."/>
            <person name="Kohno S."/>
            <person name="de Koning A.J."/>
            <person name="Lance S.L."/>
            <person name="McCarthy F.M."/>
            <person name="McCormack J.E."/>
            <person name="Merchant M.E."/>
            <person name="Peterson D.G."/>
            <person name="Pollock D.D."/>
            <person name="Pourmand N."/>
            <person name="Raney B.J."/>
            <person name="Roessler K.A."/>
            <person name="Sanford J.R."/>
            <person name="Sawyer R.H."/>
            <person name="Schmidt C.J."/>
            <person name="Triplett E.W."/>
            <person name="Tuberville T.D."/>
            <person name="Venegas-Anaya M."/>
            <person name="Howard J.T."/>
            <person name="Jarvis E.D."/>
            <person name="Guillette L.J.Jr."/>
            <person name="Glenn T.C."/>
            <person name="Green R.E."/>
            <person name="Ray D.A."/>
        </authorList>
    </citation>
    <scope>NUCLEOTIDE SEQUENCE [LARGE SCALE GENOMIC DNA]</scope>
    <source>
        <strain evidence="1">KSC_2009_1</strain>
    </source>
</reference>
<dbReference type="AlphaFoldDB" id="A0A151PB44"/>
<name>A0A151PB44_ALLMI</name>
<sequence length="147" mass="17269">MSQIRKLATGLVTKTACLVKYFAGHLLRPWQVYTPAKVRPCTMEYPWFYSVLNEFRSEYRLQKESPVTMTNHRKIQKAVRDRLSTVELLPKDDCQAVWDQIFHKDLQKDHRDLNWLKAHRTLPSPRDNAKVTASILTNFHGARSNMQ</sequence>